<dbReference type="SUPFAM" id="SSF52113">
    <property type="entry name" value="BRCT domain"/>
    <property type="match status" value="1"/>
</dbReference>
<dbReference type="Gene3D" id="3.40.50.10190">
    <property type="entry name" value="BRCT domain"/>
    <property type="match status" value="1"/>
</dbReference>
<dbReference type="GeneID" id="87833824"/>
<comment type="caution">
    <text evidence="3">The sequence shown here is derived from an EMBL/GenBank/DDBJ whole genome shotgun (WGS) entry which is preliminary data.</text>
</comment>
<feature type="region of interest" description="Disordered" evidence="1">
    <location>
        <begin position="343"/>
        <end position="366"/>
    </location>
</feature>
<evidence type="ECO:0000313" key="3">
    <source>
        <dbReference type="EMBL" id="KAK4123919.1"/>
    </source>
</evidence>
<dbReference type="InterPro" id="IPR036420">
    <property type="entry name" value="BRCT_dom_sf"/>
</dbReference>
<evidence type="ECO:0000256" key="1">
    <source>
        <dbReference type="SAM" id="MobiDB-lite"/>
    </source>
</evidence>
<dbReference type="EMBL" id="MU853228">
    <property type="protein sequence ID" value="KAK4123919.1"/>
    <property type="molecule type" value="Genomic_DNA"/>
</dbReference>
<dbReference type="AlphaFoldDB" id="A0AAN6U0A8"/>
<dbReference type="RefSeq" id="XP_062647690.1">
    <property type="nucleotide sequence ID" value="XM_062797056.1"/>
</dbReference>
<reference evidence="3" key="1">
    <citation type="journal article" date="2023" name="Mol. Phylogenet. Evol.">
        <title>Genome-scale phylogeny and comparative genomics of the fungal order Sordariales.</title>
        <authorList>
            <person name="Hensen N."/>
            <person name="Bonometti L."/>
            <person name="Westerberg I."/>
            <person name="Brannstrom I.O."/>
            <person name="Guillou S."/>
            <person name="Cros-Aarteil S."/>
            <person name="Calhoun S."/>
            <person name="Haridas S."/>
            <person name="Kuo A."/>
            <person name="Mondo S."/>
            <person name="Pangilinan J."/>
            <person name="Riley R."/>
            <person name="LaButti K."/>
            <person name="Andreopoulos B."/>
            <person name="Lipzen A."/>
            <person name="Chen C."/>
            <person name="Yan M."/>
            <person name="Daum C."/>
            <person name="Ng V."/>
            <person name="Clum A."/>
            <person name="Steindorff A."/>
            <person name="Ohm R.A."/>
            <person name="Martin F."/>
            <person name="Silar P."/>
            <person name="Natvig D.O."/>
            <person name="Lalanne C."/>
            <person name="Gautier V."/>
            <person name="Ament-Velasquez S.L."/>
            <person name="Kruys A."/>
            <person name="Hutchinson M.I."/>
            <person name="Powell A.J."/>
            <person name="Barry K."/>
            <person name="Miller A.N."/>
            <person name="Grigoriev I.V."/>
            <person name="Debuchy R."/>
            <person name="Gladieux P."/>
            <person name="Hiltunen Thoren M."/>
            <person name="Johannesson H."/>
        </authorList>
    </citation>
    <scope>NUCLEOTIDE SEQUENCE</scope>
    <source>
        <strain evidence="3">CBS 731.68</strain>
    </source>
</reference>
<proteinExistence type="predicted"/>
<evidence type="ECO:0000259" key="2">
    <source>
        <dbReference type="PROSITE" id="PS50172"/>
    </source>
</evidence>
<gene>
    <name evidence="3" type="ORF">N657DRAFT_690567</name>
</gene>
<dbReference type="InterPro" id="IPR001357">
    <property type="entry name" value="BRCT_dom"/>
</dbReference>
<accession>A0AAN6U0A8</accession>
<dbReference type="Proteomes" id="UP001302602">
    <property type="component" value="Unassembled WGS sequence"/>
</dbReference>
<evidence type="ECO:0000313" key="4">
    <source>
        <dbReference type="Proteomes" id="UP001302602"/>
    </source>
</evidence>
<protein>
    <recommendedName>
        <fullName evidence="2">BRCT domain-containing protein</fullName>
    </recommendedName>
</protein>
<keyword evidence="4" id="KW-1185">Reference proteome</keyword>
<organism evidence="3 4">
    <name type="scientific">Parathielavia appendiculata</name>
    <dbReference type="NCBI Taxonomy" id="2587402"/>
    <lineage>
        <taxon>Eukaryota</taxon>
        <taxon>Fungi</taxon>
        <taxon>Dikarya</taxon>
        <taxon>Ascomycota</taxon>
        <taxon>Pezizomycotina</taxon>
        <taxon>Sordariomycetes</taxon>
        <taxon>Sordariomycetidae</taxon>
        <taxon>Sordariales</taxon>
        <taxon>Chaetomiaceae</taxon>
        <taxon>Parathielavia</taxon>
    </lineage>
</organism>
<dbReference type="PROSITE" id="PS50172">
    <property type="entry name" value="BRCT"/>
    <property type="match status" value="1"/>
</dbReference>
<feature type="domain" description="BRCT" evidence="2">
    <location>
        <begin position="13"/>
        <end position="107"/>
    </location>
</feature>
<sequence length="366" mass="41239">MARMAKHKKLAPEEKTIFRGLTIARAGDLNAKKGRRKQWSDASIAQWVVLHGSKFVGEKLDGDVTHPVWSKEEFRRMLPLGKRLRTCKFVKLDWLEDSIHEKKRLPEAKDSHVEALKREHERERVALMVIKGQEKAEKEVDTNFYRVYRDHTYFPYEVKLKRTVWVAKEGVFQEEKFTLSLYGSYNDEPHLYWFVAKFSKKKGDSQPSFHRPGGSPGVFAREFTHFKYFFQTETASRIGIQRNKLMRTQRGGKPVGRAPAQYIPAEIAVIDTADATTADPTGTAQPVIPPAMVADTHNGHGEDTLSKIAAVAAKISDASSPADQLMTPASSPRADLSITVASFLPQERDEKHGDSATPLVDTPHSS</sequence>
<name>A0AAN6U0A8_9PEZI</name>
<reference evidence="3" key="2">
    <citation type="submission" date="2023-05" db="EMBL/GenBank/DDBJ databases">
        <authorList>
            <consortium name="Lawrence Berkeley National Laboratory"/>
            <person name="Steindorff A."/>
            <person name="Hensen N."/>
            <person name="Bonometti L."/>
            <person name="Westerberg I."/>
            <person name="Brannstrom I.O."/>
            <person name="Guillou S."/>
            <person name="Cros-Aarteil S."/>
            <person name="Calhoun S."/>
            <person name="Haridas S."/>
            <person name="Kuo A."/>
            <person name="Mondo S."/>
            <person name="Pangilinan J."/>
            <person name="Riley R."/>
            <person name="Labutti K."/>
            <person name="Andreopoulos B."/>
            <person name="Lipzen A."/>
            <person name="Chen C."/>
            <person name="Yanf M."/>
            <person name="Daum C."/>
            <person name="Ng V."/>
            <person name="Clum A."/>
            <person name="Ohm R."/>
            <person name="Martin F."/>
            <person name="Silar P."/>
            <person name="Natvig D."/>
            <person name="Lalanne C."/>
            <person name="Gautier V."/>
            <person name="Ament-Velasquez S.L."/>
            <person name="Kruys A."/>
            <person name="Hutchinson M.I."/>
            <person name="Powell A.J."/>
            <person name="Barry K."/>
            <person name="Miller A.N."/>
            <person name="Grigoriev I.V."/>
            <person name="Debuchy R."/>
            <person name="Gladieux P."/>
            <person name="Thoren M.H."/>
            <person name="Johannesson H."/>
        </authorList>
    </citation>
    <scope>NUCLEOTIDE SEQUENCE</scope>
    <source>
        <strain evidence="3">CBS 731.68</strain>
    </source>
</reference>